<protein>
    <recommendedName>
        <fullName evidence="4">Type I restriction modification DNA specificity domain-containing protein</fullName>
    </recommendedName>
</protein>
<dbReference type="PANTHER" id="PTHR43140">
    <property type="entry name" value="TYPE-1 RESTRICTION ENZYME ECOKI SPECIFICITY PROTEIN"/>
    <property type="match status" value="1"/>
</dbReference>
<keyword evidence="3" id="KW-0238">DNA-binding</keyword>
<sequence>MIGARPAPGDLRPNPDWTGLPIFDRRGWKRVRFGDIVANLNETERDPAGAGIERFIGLEHLEPGSLHIHTWGNVADGTTFTRRCRPGQVLFGKRRAYQRKVAVAEFDAVVSGDIYVLAPKDEQLIPELLPFVCLSERFFQYAVETSAGSLSPRTSWKHLAEFEFGLPPLDQQRRIAEVLWAVDETHQLTIRLQNDLFTAKNAYFDEELKIDTTDKPDNLKNLGSALAGIVAGKSPRSSSNPVSNDGFGVLKVSAVGDGVYREDENKSLLDRADFIPSLEVKQGMILVTRCNANLSGIGRACLVEKTRTGLMLCDKTLQLVPDETIIDKEFLLQGLHSKPYRQFIERSANGTDAKNISQATLCSAPFWIPSTTKQQEVKKRIKQFTIAIDTIQQRVAHLSAFQSTIINEI</sequence>
<dbReference type="PANTHER" id="PTHR43140:SF1">
    <property type="entry name" value="TYPE I RESTRICTION ENZYME ECOKI SPECIFICITY SUBUNIT"/>
    <property type="match status" value="1"/>
</dbReference>
<feature type="domain" description="Type I restriction modification DNA specificity" evidence="4">
    <location>
        <begin position="88"/>
        <end position="194"/>
    </location>
</feature>
<evidence type="ECO:0000259" key="4">
    <source>
        <dbReference type="Pfam" id="PF01420"/>
    </source>
</evidence>
<dbReference type="EMBL" id="VCYI01000009">
    <property type="protein sequence ID" value="MDN7013016.1"/>
    <property type="molecule type" value="Genomic_DNA"/>
</dbReference>
<evidence type="ECO:0000256" key="1">
    <source>
        <dbReference type="ARBA" id="ARBA00010923"/>
    </source>
</evidence>
<dbReference type="Gene3D" id="3.90.220.20">
    <property type="entry name" value="DNA methylase specificity domains"/>
    <property type="match status" value="2"/>
</dbReference>
<comment type="caution">
    <text evidence="5">The sequence shown here is derived from an EMBL/GenBank/DDBJ whole genome shotgun (WGS) entry which is preliminary data.</text>
</comment>
<dbReference type="Proteomes" id="UP001168423">
    <property type="component" value="Unassembled WGS sequence"/>
</dbReference>
<evidence type="ECO:0000313" key="5">
    <source>
        <dbReference type="EMBL" id="MDN7013016.1"/>
    </source>
</evidence>
<keyword evidence="2" id="KW-0680">Restriction system</keyword>
<accession>A0ABT8M3I5</accession>
<reference evidence="5" key="1">
    <citation type="submission" date="2019-05" db="EMBL/GenBank/DDBJ databases">
        <title>Isolation and characterization of methanogens from the cold seep sediment at Four-Way Closure Ridge.</title>
        <authorList>
            <person name="You Y.-T."/>
            <person name="Chen S.-C."/>
            <person name="Zhang W.-L."/>
            <person name="Lai M.-C."/>
        </authorList>
    </citation>
    <scope>NUCLEOTIDE SEQUENCE</scope>
    <source>
        <strain evidence="5">FWC-SCC3</strain>
    </source>
</reference>
<gene>
    <name evidence="5" type="ORF">FGW20_08180</name>
</gene>
<evidence type="ECO:0000256" key="2">
    <source>
        <dbReference type="ARBA" id="ARBA00022747"/>
    </source>
</evidence>
<name>A0ABT8M3I5_9EURY</name>
<evidence type="ECO:0000256" key="3">
    <source>
        <dbReference type="ARBA" id="ARBA00023125"/>
    </source>
</evidence>
<dbReference type="InterPro" id="IPR000055">
    <property type="entry name" value="Restrct_endonuc_typeI_TRD"/>
</dbReference>
<dbReference type="InterPro" id="IPR051212">
    <property type="entry name" value="Type-I_RE_S_subunit"/>
</dbReference>
<keyword evidence="6" id="KW-1185">Reference proteome</keyword>
<dbReference type="SUPFAM" id="SSF116734">
    <property type="entry name" value="DNA methylase specificity domain"/>
    <property type="match status" value="2"/>
</dbReference>
<proteinExistence type="inferred from homology"/>
<organism evidence="5 6">
    <name type="scientific">Methanoculleus methanifontis</name>
    <dbReference type="NCBI Taxonomy" id="2584086"/>
    <lineage>
        <taxon>Archaea</taxon>
        <taxon>Methanobacteriati</taxon>
        <taxon>Methanobacteriota</taxon>
        <taxon>Stenosarchaea group</taxon>
        <taxon>Methanomicrobia</taxon>
        <taxon>Methanomicrobiales</taxon>
        <taxon>Methanomicrobiaceae</taxon>
        <taxon>Methanoculleus</taxon>
    </lineage>
</organism>
<dbReference type="InterPro" id="IPR044946">
    <property type="entry name" value="Restrct_endonuc_typeI_TRD_sf"/>
</dbReference>
<dbReference type="RefSeq" id="WP_301677601.1">
    <property type="nucleotide sequence ID" value="NZ_VCYI01000009.1"/>
</dbReference>
<comment type="similarity">
    <text evidence="1">Belongs to the type-I restriction system S methylase family.</text>
</comment>
<evidence type="ECO:0000313" key="6">
    <source>
        <dbReference type="Proteomes" id="UP001168423"/>
    </source>
</evidence>
<dbReference type="Pfam" id="PF01420">
    <property type="entry name" value="Methylase_S"/>
    <property type="match status" value="1"/>
</dbReference>